<dbReference type="EMBL" id="KV449339">
    <property type="protein sequence ID" value="OAX31574.1"/>
    <property type="molecule type" value="Genomic_DNA"/>
</dbReference>
<sequence>PWPSWSWAAWRGAIGYTTSEVFINIQKGSGSSISSLVYQSLVEQWYLIDVNSQPVRQNIRHLARSGDYLLEAHSRRYVASKGEIDPQQLLTENAPLRPGTLVFWTSSARFDVTKADDVAGDDVVTDYAIYSILSDVPQPLTLVGRVILPCSTQSLTSYEFIVLSRADEDKGLYDEERLENRYSGCMLYVMAVQKIQEEKRVERVGVGVIFEQAWLNSAAEQKMIFLG</sequence>
<gene>
    <name evidence="1" type="ORF">K503DRAFT_72287</name>
</gene>
<evidence type="ECO:0000313" key="2">
    <source>
        <dbReference type="Proteomes" id="UP000092154"/>
    </source>
</evidence>
<organism evidence="1 2">
    <name type="scientific">Rhizopogon vinicolor AM-OR11-026</name>
    <dbReference type="NCBI Taxonomy" id="1314800"/>
    <lineage>
        <taxon>Eukaryota</taxon>
        <taxon>Fungi</taxon>
        <taxon>Dikarya</taxon>
        <taxon>Basidiomycota</taxon>
        <taxon>Agaricomycotina</taxon>
        <taxon>Agaricomycetes</taxon>
        <taxon>Agaricomycetidae</taxon>
        <taxon>Boletales</taxon>
        <taxon>Suillineae</taxon>
        <taxon>Rhizopogonaceae</taxon>
        <taxon>Rhizopogon</taxon>
    </lineage>
</organism>
<dbReference type="AlphaFoldDB" id="A0A1B7MG52"/>
<feature type="non-terminal residue" evidence="1">
    <location>
        <position position="1"/>
    </location>
</feature>
<name>A0A1B7MG52_9AGAM</name>
<proteinExistence type="predicted"/>
<dbReference type="OrthoDB" id="5125733at2759"/>
<reference evidence="1 2" key="1">
    <citation type="submission" date="2016-06" db="EMBL/GenBank/DDBJ databases">
        <title>Comparative genomics of the ectomycorrhizal sister species Rhizopogon vinicolor and Rhizopogon vesiculosus (Basidiomycota: Boletales) reveals a divergence of the mating type B locus.</title>
        <authorList>
            <consortium name="DOE Joint Genome Institute"/>
            <person name="Mujic A.B."/>
            <person name="Kuo A."/>
            <person name="Tritt A."/>
            <person name="Lipzen A."/>
            <person name="Chen C."/>
            <person name="Johnson J."/>
            <person name="Sharma A."/>
            <person name="Barry K."/>
            <person name="Grigoriev I.V."/>
            <person name="Spatafora J.W."/>
        </authorList>
    </citation>
    <scope>NUCLEOTIDE SEQUENCE [LARGE SCALE GENOMIC DNA]</scope>
    <source>
        <strain evidence="1 2">AM-OR11-026</strain>
    </source>
</reference>
<keyword evidence="2" id="KW-1185">Reference proteome</keyword>
<dbReference type="InParanoid" id="A0A1B7MG52"/>
<accession>A0A1B7MG52</accession>
<dbReference type="Proteomes" id="UP000092154">
    <property type="component" value="Unassembled WGS sequence"/>
</dbReference>
<evidence type="ECO:0000313" key="1">
    <source>
        <dbReference type="EMBL" id="OAX31574.1"/>
    </source>
</evidence>
<protein>
    <submittedName>
        <fullName evidence="1">Uncharacterized protein</fullName>
    </submittedName>
</protein>